<dbReference type="GO" id="GO:0048471">
    <property type="term" value="C:perinuclear region of cytoplasm"/>
    <property type="evidence" value="ECO:0007669"/>
    <property type="project" value="TreeGrafter"/>
</dbReference>
<dbReference type="HOGENOM" id="CLU_103555_0_0_1"/>
<dbReference type="Gene3D" id="3.80.10.10">
    <property type="entry name" value="Ribonuclease Inhibitor"/>
    <property type="match status" value="1"/>
</dbReference>
<dbReference type="GO" id="GO:0006913">
    <property type="term" value="P:nucleocytoplasmic transport"/>
    <property type="evidence" value="ECO:0007669"/>
    <property type="project" value="TreeGrafter"/>
</dbReference>
<keyword evidence="1" id="KW-0343">GTPase activation</keyword>
<dbReference type="GO" id="GO:0005829">
    <property type="term" value="C:cytosol"/>
    <property type="evidence" value="ECO:0007669"/>
    <property type="project" value="TreeGrafter"/>
</dbReference>
<evidence type="ECO:0000256" key="2">
    <source>
        <dbReference type="ARBA" id="ARBA00022614"/>
    </source>
</evidence>
<protein>
    <submittedName>
        <fullName evidence="4">Uncharacterized protein</fullName>
    </submittedName>
</protein>
<dbReference type="PANTHER" id="PTHR24113:SF12">
    <property type="entry name" value="RAN GTPASE-ACTIVATING PROTEIN 1"/>
    <property type="match status" value="1"/>
</dbReference>
<proteinExistence type="predicted"/>
<dbReference type="InterPro" id="IPR001611">
    <property type="entry name" value="Leu-rich_rpt"/>
</dbReference>
<name>A0A0D3K1T1_EMIH1</name>
<dbReference type="InterPro" id="IPR027038">
    <property type="entry name" value="RanGap"/>
</dbReference>
<dbReference type="eggNOG" id="ENOG502SXFS">
    <property type="taxonomic scope" value="Eukaryota"/>
</dbReference>
<evidence type="ECO:0000256" key="3">
    <source>
        <dbReference type="ARBA" id="ARBA00022737"/>
    </source>
</evidence>
<reference evidence="4" key="2">
    <citation type="submission" date="2024-10" db="UniProtKB">
        <authorList>
            <consortium name="EnsemblProtists"/>
        </authorList>
    </citation>
    <scope>IDENTIFICATION</scope>
</reference>
<reference evidence="5" key="1">
    <citation type="journal article" date="2013" name="Nature">
        <title>Pan genome of the phytoplankton Emiliania underpins its global distribution.</title>
        <authorList>
            <person name="Read B.A."/>
            <person name="Kegel J."/>
            <person name="Klute M.J."/>
            <person name="Kuo A."/>
            <person name="Lefebvre S.C."/>
            <person name="Maumus F."/>
            <person name="Mayer C."/>
            <person name="Miller J."/>
            <person name="Monier A."/>
            <person name="Salamov A."/>
            <person name="Young J."/>
            <person name="Aguilar M."/>
            <person name="Claverie J.M."/>
            <person name="Frickenhaus S."/>
            <person name="Gonzalez K."/>
            <person name="Herman E.K."/>
            <person name="Lin Y.C."/>
            <person name="Napier J."/>
            <person name="Ogata H."/>
            <person name="Sarno A.F."/>
            <person name="Shmutz J."/>
            <person name="Schroeder D."/>
            <person name="de Vargas C."/>
            <person name="Verret F."/>
            <person name="von Dassow P."/>
            <person name="Valentin K."/>
            <person name="Van de Peer Y."/>
            <person name="Wheeler G."/>
            <person name="Dacks J.B."/>
            <person name="Delwiche C.F."/>
            <person name="Dyhrman S.T."/>
            <person name="Glockner G."/>
            <person name="John U."/>
            <person name="Richards T."/>
            <person name="Worden A.Z."/>
            <person name="Zhang X."/>
            <person name="Grigoriev I.V."/>
            <person name="Allen A.E."/>
            <person name="Bidle K."/>
            <person name="Borodovsky M."/>
            <person name="Bowler C."/>
            <person name="Brownlee C."/>
            <person name="Cock J.M."/>
            <person name="Elias M."/>
            <person name="Gladyshev V.N."/>
            <person name="Groth M."/>
            <person name="Guda C."/>
            <person name="Hadaegh A."/>
            <person name="Iglesias-Rodriguez M.D."/>
            <person name="Jenkins J."/>
            <person name="Jones B.M."/>
            <person name="Lawson T."/>
            <person name="Leese F."/>
            <person name="Lindquist E."/>
            <person name="Lobanov A."/>
            <person name="Lomsadze A."/>
            <person name="Malik S.B."/>
            <person name="Marsh M.E."/>
            <person name="Mackinder L."/>
            <person name="Mock T."/>
            <person name="Mueller-Roeber B."/>
            <person name="Pagarete A."/>
            <person name="Parker M."/>
            <person name="Probert I."/>
            <person name="Quesneville H."/>
            <person name="Raines C."/>
            <person name="Rensing S.A."/>
            <person name="Riano-Pachon D.M."/>
            <person name="Richier S."/>
            <person name="Rokitta S."/>
            <person name="Shiraiwa Y."/>
            <person name="Soanes D.M."/>
            <person name="van der Giezen M."/>
            <person name="Wahlund T.M."/>
            <person name="Williams B."/>
            <person name="Wilson W."/>
            <person name="Wolfe G."/>
            <person name="Wurch L.L."/>
        </authorList>
    </citation>
    <scope>NUCLEOTIDE SEQUENCE</scope>
</reference>
<dbReference type="EnsemblProtists" id="EOD29716">
    <property type="protein sequence ID" value="EOD29716"/>
    <property type="gene ID" value="EMIHUDRAFT_233619"/>
</dbReference>
<dbReference type="InterPro" id="IPR032675">
    <property type="entry name" value="LRR_dom_sf"/>
</dbReference>
<dbReference type="GO" id="GO:0005634">
    <property type="term" value="C:nucleus"/>
    <property type="evidence" value="ECO:0007669"/>
    <property type="project" value="TreeGrafter"/>
</dbReference>
<dbReference type="GO" id="GO:0005096">
    <property type="term" value="F:GTPase activator activity"/>
    <property type="evidence" value="ECO:0007669"/>
    <property type="project" value="UniProtKB-KW"/>
</dbReference>
<dbReference type="RefSeq" id="XP_005782145.1">
    <property type="nucleotide sequence ID" value="XM_005782088.1"/>
</dbReference>
<evidence type="ECO:0000256" key="1">
    <source>
        <dbReference type="ARBA" id="ARBA00022468"/>
    </source>
</evidence>
<dbReference type="GeneID" id="17274989"/>
<dbReference type="PANTHER" id="PTHR24113">
    <property type="entry name" value="RAN GTPASE-ACTIVATING PROTEIN 1"/>
    <property type="match status" value="1"/>
</dbReference>
<dbReference type="PaxDb" id="2903-EOD29716"/>
<dbReference type="AlphaFoldDB" id="A0A0D3K1T1"/>
<keyword evidence="2" id="KW-0433">Leucine-rich repeat</keyword>
<dbReference type="Pfam" id="PF13516">
    <property type="entry name" value="LRR_6"/>
    <property type="match status" value="2"/>
</dbReference>
<dbReference type="SMART" id="SM00368">
    <property type="entry name" value="LRR_RI"/>
    <property type="match status" value="5"/>
</dbReference>
<evidence type="ECO:0000313" key="4">
    <source>
        <dbReference type="EnsemblProtists" id="EOD29716"/>
    </source>
</evidence>
<keyword evidence="5" id="KW-1185">Reference proteome</keyword>
<dbReference type="SUPFAM" id="SSF52047">
    <property type="entry name" value="RNI-like"/>
    <property type="match status" value="1"/>
</dbReference>
<accession>A0A0D3K1T1</accession>
<dbReference type="GO" id="GO:0031267">
    <property type="term" value="F:small GTPase binding"/>
    <property type="evidence" value="ECO:0007669"/>
    <property type="project" value="TreeGrafter"/>
</dbReference>
<dbReference type="Proteomes" id="UP000013827">
    <property type="component" value="Unassembled WGS sequence"/>
</dbReference>
<sequence>MSAASSSLRSATNVYSPETFTAADASSLAQLMGSGSLGGLERLDLSGKKLGAEALRPVVDALGDGALPWLRHLNIGGNKLGDGIEQLAAALKAQMPRINCVLGSLESLHTATNELTNDGVIALTSALALGALPWLKVLGLGGNKIDDRAVESLVESGSAGTFKTLEGLGLDNVGITADGVTTMAAGLRDGAFPSLRRLSLSRLHEQHADIKAAAEERRVHLGFY</sequence>
<dbReference type="KEGG" id="ehx:EMIHUDRAFT_233619"/>
<keyword evidence="3" id="KW-0677">Repeat</keyword>
<evidence type="ECO:0000313" key="5">
    <source>
        <dbReference type="Proteomes" id="UP000013827"/>
    </source>
</evidence>
<organism evidence="4 5">
    <name type="scientific">Emiliania huxleyi (strain CCMP1516)</name>
    <dbReference type="NCBI Taxonomy" id="280463"/>
    <lineage>
        <taxon>Eukaryota</taxon>
        <taxon>Haptista</taxon>
        <taxon>Haptophyta</taxon>
        <taxon>Prymnesiophyceae</taxon>
        <taxon>Isochrysidales</taxon>
        <taxon>Noelaerhabdaceae</taxon>
        <taxon>Emiliania</taxon>
    </lineage>
</organism>